<evidence type="ECO:0000256" key="4">
    <source>
        <dbReference type="ARBA" id="ARBA00023004"/>
    </source>
</evidence>
<keyword evidence="4 5" id="KW-0408">Iron</keyword>
<protein>
    <submittedName>
        <fullName evidence="6">Uncharacterized protein</fullName>
    </submittedName>
</protein>
<evidence type="ECO:0000256" key="5">
    <source>
        <dbReference type="PIRSR" id="PIRSR604294-1"/>
    </source>
</evidence>
<reference evidence="6" key="1">
    <citation type="submission" date="2023-07" db="EMBL/GenBank/DDBJ databases">
        <authorList>
            <consortium name="CYATHOMIX"/>
        </authorList>
    </citation>
    <scope>NUCLEOTIDE SEQUENCE</scope>
    <source>
        <strain evidence="6">N/A</strain>
    </source>
</reference>
<dbReference type="GO" id="GO:0010436">
    <property type="term" value="F:carotenoid dioxygenase activity"/>
    <property type="evidence" value="ECO:0007669"/>
    <property type="project" value="TreeGrafter"/>
</dbReference>
<keyword evidence="3" id="KW-0560">Oxidoreductase</keyword>
<name>A0AA36GS48_CYLNA</name>
<dbReference type="GO" id="GO:0046872">
    <property type="term" value="F:metal ion binding"/>
    <property type="evidence" value="ECO:0007669"/>
    <property type="project" value="UniProtKB-KW"/>
</dbReference>
<keyword evidence="2 5" id="KW-0479">Metal-binding</keyword>
<evidence type="ECO:0000313" key="7">
    <source>
        <dbReference type="Proteomes" id="UP001176961"/>
    </source>
</evidence>
<dbReference type="EMBL" id="CATQJL010000223">
    <property type="protein sequence ID" value="CAJ0597176.1"/>
    <property type="molecule type" value="Genomic_DNA"/>
</dbReference>
<dbReference type="PANTHER" id="PTHR10543">
    <property type="entry name" value="BETA-CAROTENE DIOXYGENASE"/>
    <property type="match status" value="1"/>
</dbReference>
<dbReference type="PANTHER" id="PTHR10543:SF24">
    <property type="entry name" value="CAROTENOID ISOMEROOXYGENASE"/>
    <property type="match status" value="1"/>
</dbReference>
<dbReference type="GO" id="GO:0003834">
    <property type="term" value="F:beta-carotene 15,15'-dioxygenase activity"/>
    <property type="evidence" value="ECO:0007669"/>
    <property type="project" value="TreeGrafter"/>
</dbReference>
<keyword evidence="7" id="KW-1185">Reference proteome</keyword>
<evidence type="ECO:0000256" key="1">
    <source>
        <dbReference type="ARBA" id="ARBA00006787"/>
    </source>
</evidence>
<accession>A0AA36GS48</accession>
<dbReference type="Proteomes" id="UP001176961">
    <property type="component" value="Unassembled WGS sequence"/>
</dbReference>
<feature type="binding site" evidence="5">
    <location>
        <position position="91"/>
    </location>
    <ligand>
        <name>Fe cation</name>
        <dbReference type="ChEBI" id="CHEBI:24875"/>
        <note>catalytic</note>
    </ligand>
</feature>
<comment type="similarity">
    <text evidence="1">Belongs to the carotenoid oxygenase family.</text>
</comment>
<dbReference type="AlphaFoldDB" id="A0AA36GS48"/>
<proteinExistence type="inferred from homology"/>
<feature type="binding site" evidence="5">
    <location>
        <position position="154"/>
    </location>
    <ligand>
        <name>Fe cation</name>
        <dbReference type="ChEBI" id="CHEBI:24875"/>
        <note>catalytic</note>
    </ligand>
</feature>
<comment type="cofactor">
    <cofactor evidence="5">
        <name>Fe(2+)</name>
        <dbReference type="ChEBI" id="CHEBI:29033"/>
    </cofactor>
    <text evidence="5">Binds 1 Fe(2+) ion per subunit.</text>
</comment>
<comment type="caution">
    <text evidence="6">The sequence shown here is derived from an EMBL/GenBank/DDBJ whole genome shotgun (WGS) entry which is preliminary data.</text>
</comment>
<organism evidence="6 7">
    <name type="scientific">Cylicocyclus nassatus</name>
    <name type="common">Nematode worm</name>
    <dbReference type="NCBI Taxonomy" id="53992"/>
    <lineage>
        <taxon>Eukaryota</taxon>
        <taxon>Metazoa</taxon>
        <taxon>Ecdysozoa</taxon>
        <taxon>Nematoda</taxon>
        <taxon>Chromadorea</taxon>
        <taxon>Rhabditida</taxon>
        <taxon>Rhabditina</taxon>
        <taxon>Rhabditomorpha</taxon>
        <taxon>Strongyloidea</taxon>
        <taxon>Strongylidae</taxon>
        <taxon>Cylicocyclus</taxon>
    </lineage>
</organism>
<sequence length="200" mass="22443">MAAQRLVGTAFGTRSFIDPCKKVYGELASTFSTEEEIRDNCVVAFTTVGDAVYALTETPYLARIDIDSLDYKDKVDIRDHLKIVLHTFTAHSHTDPEGNILNIGSQFGSKSNYIFAKTKNPLKIEGAKSPYSLEYTELLGMVPATDALAPAYYHSFGVTENYFILFESPERIDIMKKAQKEEGEPQKCINECMYWDGKAK</sequence>
<gene>
    <name evidence="6" type="ORF">CYNAS_LOCUS9159</name>
</gene>
<dbReference type="Pfam" id="PF03055">
    <property type="entry name" value="RPE65"/>
    <property type="match status" value="1"/>
</dbReference>
<evidence type="ECO:0000313" key="6">
    <source>
        <dbReference type="EMBL" id="CAJ0597176.1"/>
    </source>
</evidence>
<evidence type="ECO:0000256" key="3">
    <source>
        <dbReference type="ARBA" id="ARBA00023002"/>
    </source>
</evidence>
<dbReference type="InterPro" id="IPR004294">
    <property type="entry name" value="Carotenoid_Oase"/>
</dbReference>
<evidence type="ECO:0000256" key="2">
    <source>
        <dbReference type="ARBA" id="ARBA00022723"/>
    </source>
</evidence>
<dbReference type="GO" id="GO:0016121">
    <property type="term" value="P:carotene catabolic process"/>
    <property type="evidence" value="ECO:0007669"/>
    <property type="project" value="TreeGrafter"/>
</dbReference>
<dbReference type="GO" id="GO:0042574">
    <property type="term" value="P:retinal metabolic process"/>
    <property type="evidence" value="ECO:0007669"/>
    <property type="project" value="TreeGrafter"/>
</dbReference>
<feature type="non-terminal residue" evidence="6">
    <location>
        <position position="1"/>
    </location>
</feature>